<proteinExistence type="inferred from homology"/>
<dbReference type="InterPro" id="IPR043131">
    <property type="entry name" value="BCAT-like_N"/>
</dbReference>
<dbReference type="InterPro" id="IPR001544">
    <property type="entry name" value="Aminotrans_IV"/>
</dbReference>
<keyword evidence="7 12" id="KW-0663">Pyridoxal phosphate</keyword>
<dbReference type="GO" id="GO:0004084">
    <property type="term" value="F:branched-chain-amino-acid transaminase activity"/>
    <property type="evidence" value="ECO:0007669"/>
    <property type="project" value="UniProtKB-EC"/>
</dbReference>
<evidence type="ECO:0000256" key="8">
    <source>
        <dbReference type="ARBA" id="ARBA00048212"/>
    </source>
</evidence>
<protein>
    <recommendedName>
        <fullName evidence="6">branched-chain-amino-acid transaminase</fullName>
        <ecNumber evidence="6">2.6.1.42</ecNumber>
    </recommendedName>
</protein>
<accession>A0A7T0BYP1</accession>
<comment type="pathway">
    <text evidence="2">Amino-acid biosynthesis; L-isoleucine biosynthesis; L-isoleucine from 2-oxobutanoate: step 4/4.</text>
</comment>
<evidence type="ECO:0000256" key="2">
    <source>
        <dbReference type="ARBA" id="ARBA00004824"/>
    </source>
</evidence>
<dbReference type="GO" id="GO:0005829">
    <property type="term" value="C:cytosol"/>
    <property type="evidence" value="ECO:0007669"/>
    <property type="project" value="TreeGrafter"/>
</dbReference>
<dbReference type="Gene3D" id="3.20.10.10">
    <property type="entry name" value="D-amino Acid Aminotransferase, subunit A, domain 2"/>
    <property type="match status" value="1"/>
</dbReference>
<dbReference type="InterPro" id="IPR036038">
    <property type="entry name" value="Aminotransferase-like"/>
</dbReference>
<organism evidence="13 14">
    <name type="scientific">Candidatus Nitronauta litoralis</name>
    <dbReference type="NCBI Taxonomy" id="2705533"/>
    <lineage>
        <taxon>Bacteria</taxon>
        <taxon>Pseudomonadati</taxon>
        <taxon>Nitrospinota/Tectimicrobiota group</taxon>
        <taxon>Nitrospinota</taxon>
        <taxon>Nitrospinia</taxon>
        <taxon>Nitrospinales</taxon>
        <taxon>Nitrospinaceae</taxon>
        <taxon>Candidatus Nitronauta</taxon>
    </lineage>
</organism>
<evidence type="ECO:0000256" key="9">
    <source>
        <dbReference type="ARBA" id="ARBA00048798"/>
    </source>
</evidence>
<comment type="similarity">
    <text evidence="5 11">Belongs to the class-IV pyridoxal-phosphate-dependent aminotransferase family.</text>
</comment>
<evidence type="ECO:0000256" key="10">
    <source>
        <dbReference type="ARBA" id="ARBA00049229"/>
    </source>
</evidence>
<comment type="catalytic activity">
    <reaction evidence="10">
        <text>L-leucine + 2-oxoglutarate = 4-methyl-2-oxopentanoate + L-glutamate</text>
        <dbReference type="Rhea" id="RHEA:18321"/>
        <dbReference type="ChEBI" id="CHEBI:16810"/>
        <dbReference type="ChEBI" id="CHEBI:17865"/>
        <dbReference type="ChEBI" id="CHEBI:29985"/>
        <dbReference type="ChEBI" id="CHEBI:57427"/>
        <dbReference type="EC" id="2.6.1.42"/>
    </reaction>
</comment>
<comment type="pathway">
    <text evidence="4">Amino-acid biosynthesis; L-leucine biosynthesis; L-leucine from 3-methyl-2-oxobutanoate: step 4/4.</text>
</comment>
<dbReference type="InterPro" id="IPR050571">
    <property type="entry name" value="Class-IV_PLP-Dep_Aminotrnsfr"/>
</dbReference>
<evidence type="ECO:0000256" key="12">
    <source>
        <dbReference type="RuleBase" id="RU004516"/>
    </source>
</evidence>
<evidence type="ECO:0000313" key="14">
    <source>
        <dbReference type="Proteomes" id="UP000594688"/>
    </source>
</evidence>
<dbReference type="Gene3D" id="3.30.470.10">
    <property type="match status" value="1"/>
</dbReference>
<dbReference type="EMBL" id="CP048685">
    <property type="protein sequence ID" value="QPJ63312.1"/>
    <property type="molecule type" value="Genomic_DNA"/>
</dbReference>
<sequence>MQLIVNVNGEFLDIENARLSVKDRGFMYGDGLFETLRARRNSVFRLQAHMERLLKAAEELDIPLPISIQEIEKRIHQTLDKNELEDAIVRVQLTRGEDEPGLLPSPFTSATLVVVVRPYQPPPENFYSKGVSICTIPNSAAITSLSNHRIKTTNYLVNILLKKKAEERKCYEAIALTPQGFLTEGTVTNIFLVQNKAIHTPTLGPFVMDGITRRLIRETSRNEGISFNDRDLSHDEGFKANEIFLTNTGIGVLPVTSFDGQTVGDGSPGPVTCRIRESYLKIFDTEMGSC</sequence>
<dbReference type="Proteomes" id="UP000594688">
    <property type="component" value="Chromosome"/>
</dbReference>
<dbReference type="SUPFAM" id="SSF56752">
    <property type="entry name" value="D-aminoacid aminotransferase-like PLP-dependent enzymes"/>
    <property type="match status" value="1"/>
</dbReference>
<name>A0A7T0BYP1_9BACT</name>
<dbReference type="Pfam" id="PF01063">
    <property type="entry name" value="Aminotran_4"/>
    <property type="match status" value="1"/>
</dbReference>
<evidence type="ECO:0000256" key="7">
    <source>
        <dbReference type="ARBA" id="ARBA00022898"/>
    </source>
</evidence>
<evidence type="ECO:0000256" key="1">
    <source>
        <dbReference type="ARBA" id="ARBA00001933"/>
    </source>
</evidence>
<comment type="cofactor">
    <cofactor evidence="1 12">
        <name>pyridoxal 5'-phosphate</name>
        <dbReference type="ChEBI" id="CHEBI:597326"/>
    </cofactor>
</comment>
<dbReference type="GO" id="GO:0008652">
    <property type="term" value="P:amino acid biosynthetic process"/>
    <property type="evidence" value="ECO:0007669"/>
    <property type="project" value="UniProtKB-ARBA"/>
</dbReference>
<evidence type="ECO:0000313" key="13">
    <source>
        <dbReference type="EMBL" id="QPJ63312.1"/>
    </source>
</evidence>
<dbReference type="FunFam" id="3.20.10.10:FF:000002">
    <property type="entry name" value="D-alanine aminotransferase"/>
    <property type="match status" value="1"/>
</dbReference>
<dbReference type="PANTHER" id="PTHR42743">
    <property type="entry name" value="AMINO-ACID AMINOTRANSFERASE"/>
    <property type="match status" value="1"/>
</dbReference>
<comment type="catalytic activity">
    <reaction evidence="8">
        <text>L-valine + 2-oxoglutarate = 3-methyl-2-oxobutanoate + L-glutamate</text>
        <dbReference type="Rhea" id="RHEA:24813"/>
        <dbReference type="ChEBI" id="CHEBI:11851"/>
        <dbReference type="ChEBI" id="CHEBI:16810"/>
        <dbReference type="ChEBI" id="CHEBI:29985"/>
        <dbReference type="ChEBI" id="CHEBI:57762"/>
        <dbReference type="EC" id="2.6.1.42"/>
    </reaction>
</comment>
<comment type="pathway">
    <text evidence="3">Amino-acid biosynthesis; L-valine biosynthesis; L-valine from pyruvate: step 4/4.</text>
</comment>
<dbReference type="EC" id="2.6.1.42" evidence="6"/>
<evidence type="ECO:0000256" key="3">
    <source>
        <dbReference type="ARBA" id="ARBA00004931"/>
    </source>
</evidence>
<comment type="catalytic activity">
    <reaction evidence="9">
        <text>L-isoleucine + 2-oxoglutarate = (S)-3-methyl-2-oxopentanoate + L-glutamate</text>
        <dbReference type="Rhea" id="RHEA:24801"/>
        <dbReference type="ChEBI" id="CHEBI:16810"/>
        <dbReference type="ChEBI" id="CHEBI:29985"/>
        <dbReference type="ChEBI" id="CHEBI:35146"/>
        <dbReference type="ChEBI" id="CHEBI:58045"/>
        <dbReference type="EC" id="2.6.1.42"/>
    </reaction>
</comment>
<reference evidence="13 14" key="1">
    <citation type="submission" date="2020-02" db="EMBL/GenBank/DDBJ databases">
        <title>Genomic and physiological characterization of two novel Nitrospinaceae genera.</title>
        <authorList>
            <person name="Mueller A.J."/>
            <person name="Jung M.-Y."/>
            <person name="Strachan C.R."/>
            <person name="Herbold C.W."/>
            <person name="Kirkegaard R.H."/>
            <person name="Daims H."/>
        </authorList>
    </citation>
    <scope>NUCLEOTIDE SEQUENCE [LARGE SCALE GENOMIC DNA]</scope>
    <source>
        <strain evidence="13">EB</strain>
    </source>
</reference>
<dbReference type="InterPro" id="IPR043132">
    <property type="entry name" value="BCAT-like_C"/>
</dbReference>
<dbReference type="PROSITE" id="PS00770">
    <property type="entry name" value="AA_TRANSFER_CLASS_4"/>
    <property type="match status" value="1"/>
</dbReference>
<evidence type="ECO:0000256" key="6">
    <source>
        <dbReference type="ARBA" id="ARBA00013053"/>
    </source>
</evidence>
<evidence type="ECO:0000256" key="4">
    <source>
        <dbReference type="ARBA" id="ARBA00005072"/>
    </source>
</evidence>
<gene>
    <name evidence="13" type="ORF">G3M70_16085</name>
</gene>
<dbReference type="KEGG" id="nli:G3M70_16085"/>
<evidence type="ECO:0000256" key="5">
    <source>
        <dbReference type="ARBA" id="ARBA00009320"/>
    </source>
</evidence>
<evidence type="ECO:0000256" key="11">
    <source>
        <dbReference type="RuleBase" id="RU004106"/>
    </source>
</evidence>
<dbReference type="AlphaFoldDB" id="A0A7T0BYP1"/>
<dbReference type="GO" id="GO:0046394">
    <property type="term" value="P:carboxylic acid biosynthetic process"/>
    <property type="evidence" value="ECO:0007669"/>
    <property type="project" value="UniProtKB-ARBA"/>
</dbReference>
<dbReference type="InterPro" id="IPR018300">
    <property type="entry name" value="Aminotrans_IV_CS"/>
</dbReference>
<dbReference type="PANTHER" id="PTHR42743:SF11">
    <property type="entry name" value="AMINODEOXYCHORISMATE LYASE"/>
    <property type="match status" value="1"/>
</dbReference>